<dbReference type="EMBL" id="CABEEZ010000072">
    <property type="protein sequence ID" value="VTR32841.1"/>
    <property type="molecule type" value="Genomic_DNA"/>
</dbReference>
<protein>
    <submittedName>
        <fullName evidence="1">Uncharacterized protein</fullName>
    </submittedName>
</protein>
<gene>
    <name evidence="1" type="ORF">NCTC12965_03410</name>
</gene>
<proteinExistence type="predicted"/>
<sequence length="42" mass="4870">MPHSKCEDEINFPDFLSHILQTLLPLNKSLQKSVPIELSQDY</sequence>
<evidence type="ECO:0000313" key="1">
    <source>
        <dbReference type="EMBL" id="VTR32841.1"/>
    </source>
</evidence>
<organism evidence="1">
    <name type="scientific">Serratia fonticola</name>
    <dbReference type="NCBI Taxonomy" id="47917"/>
    <lineage>
        <taxon>Bacteria</taxon>
        <taxon>Pseudomonadati</taxon>
        <taxon>Pseudomonadota</taxon>
        <taxon>Gammaproteobacteria</taxon>
        <taxon>Enterobacterales</taxon>
        <taxon>Yersiniaceae</taxon>
        <taxon>Serratia</taxon>
    </lineage>
</organism>
<accession>A0A4U9UT04</accession>
<reference evidence="1" key="1">
    <citation type="submission" date="2019-05" db="EMBL/GenBank/DDBJ databases">
        <authorList>
            <consortium name="Pathogen Informatics"/>
        </authorList>
    </citation>
    <scope>NUCLEOTIDE SEQUENCE [LARGE SCALE GENOMIC DNA]</scope>
    <source>
        <strain evidence="1">NCTC12965</strain>
    </source>
</reference>
<name>A0A4U9UT04_SERFO</name>
<dbReference type="AlphaFoldDB" id="A0A4U9UT04"/>